<reference evidence="2" key="1">
    <citation type="submission" date="2025-08" db="UniProtKB">
        <authorList>
            <consortium name="RefSeq"/>
        </authorList>
    </citation>
    <scope>IDENTIFICATION</scope>
    <source>
        <tissue evidence="2">Whole insect</tissue>
    </source>
</reference>
<gene>
    <name evidence="2" type="primary">LOC114345845</name>
</gene>
<organism evidence="2">
    <name type="scientific">Diabrotica virgifera virgifera</name>
    <name type="common">western corn rootworm</name>
    <dbReference type="NCBI Taxonomy" id="50390"/>
    <lineage>
        <taxon>Eukaryota</taxon>
        <taxon>Metazoa</taxon>
        <taxon>Ecdysozoa</taxon>
        <taxon>Arthropoda</taxon>
        <taxon>Hexapoda</taxon>
        <taxon>Insecta</taxon>
        <taxon>Pterygota</taxon>
        <taxon>Neoptera</taxon>
        <taxon>Endopterygota</taxon>
        <taxon>Coleoptera</taxon>
        <taxon>Polyphaga</taxon>
        <taxon>Cucujiformia</taxon>
        <taxon>Chrysomeloidea</taxon>
        <taxon>Chrysomelidae</taxon>
        <taxon>Galerucinae</taxon>
        <taxon>Diabroticina</taxon>
        <taxon>Diabroticites</taxon>
        <taxon>Diabrotica</taxon>
    </lineage>
</organism>
<accession>A0A6P7H974</accession>
<dbReference type="InterPro" id="IPR029060">
    <property type="entry name" value="PIN-like_dom_sf"/>
</dbReference>
<comment type="similarity">
    <text evidence="1">Belongs to the constitutive coactivator of PPAR-gamma family.</text>
</comment>
<dbReference type="AlphaFoldDB" id="A0A6P7H974"/>
<dbReference type="PANTHER" id="PTHR15976">
    <property type="entry name" value="CONSTITUTIVE COACTIVATOR OF PEROXISOME PROLIFERATOR-ACTIVATED RECEPTOR GAMMA"/>
    <property type="match status" value="1"/>
</dbReference>
<evidence type="ECO:0000313" key="2">
    <source>
        <dbReference type="RefSeq" id="XP_028152455.1"/>
    </source>
</evidence>
<proteinExistence type="inferred from homology"/>
<dbReference type="RefSeq" id="XP_028152455.1">
    <property type="nucleotide sequence ID" value="XM_028296654.1"/>
</dbReference>
<dbReference type="InterPro" id="IPR026784">
    <property type="entry name" value="Coact_PPARg"/>
</dbReference>
<protein>
    <submittedName>
        <fullName evidence="2">Constitutive coactivator of PPAR-gamma-like protein 1</fullName>
    </submittedName>
</protein>
<name>A0A6P7H974_DIAVI</name>
<sequence>MVQFLSLLTQAIERGNIELAVVFNGTIEQCRMNEWVAEQANTRQKVGMVLKHINTKATPPPKVWWTPPTCLRSALRMALRHLGVTVMCTMDDHHQEVIAYCREYGFHGLLADDAEYAAFDPPRYFSSEYLKLTYKGSIETKEYMISELTKTLKITQEQVCIMAALLGNFLLPENDLQDLYKKLNLTKATTENVSFTFLIHTQTWLGLT</sequence>
<dbReference type="GO" id="GO:0005634">
    <property type="term" value="C:nucleus"/>
    <property type="evidence" value="ECO:0007669"/>
    <property type="project" value="TreeGrafter"/>
</dbReference>
<dbReference type="SUPFAM" id="SSF88723">
    <property type="entry name" value="PIN domain-like"/>
    <property type="match status" value="1"/>
</dbReference>
<dbReference type="PANTHER" id="PTHR15976:SF16">
    <property type="entry name" value="ASTEROID DOMAIN-CONTAINING PROTEIN"/>
    <property type="match status" value="1"/>
</dbReference>
<evidence type="ECO:0000256" key="1">
    <source>
        <dbReference type="ARBA" id="ARBA00009495"/>
    </source>
</evidence>
<dbReference type="InParanoid" id="A0A6P7H974"/>